<keyword evidence="3" id="KW-1185">Reference proteome</keyword>
<protein>
    <submittedName>
        <fullName evidence="2">Uncharacterized protein</fullName>
    </submittedName>
</protein>
<name>A0A9P6XYK1_9FUNG</name>
<comment type="caution">
    <text evidence="2">The sequence shown here is derived from an EMBL/GenBank/DDBJ whole genome shotgun (WGS) entry which is preliminary data.</text>
</comment>
<feature type="compositionally biased region" description="Basic residues" evidence="1">
    <location>
        <begin position="84"/>
        <end position="101"/>
    </location>
</feature>
<feature type="compositionally biased region" description="Low complexity" evidence="1">
    <location>
        <begin position="64"/>
        <end position="83"/>
    </location>
</feature>
<feature type="region of interest" description="Disordered" evidence="1">
    <location>
        <begin position="20"/>
        <end position="116"/>
    </location>
</feature>
<dbReference type="Proteomes" id="UP000740926">
    <property type="component" value="Unassembled WGS sequence"/>
</dbReference>
<feature type="compositionally biased region" description="Low complexity" evidence="1">
    <location>
        <begin position="102"/>
        <end position="116"/>
    </location>
</feature>
<reference evidence="2 3" key="1">
    <citation type="journal article" date="2020" name="Microb. Genom.">
        <title>Genetic diversity of clinical and environmental Mucorales isolates obtained from an investigation of mucormycosis cases among solid organ transplant recipients.</title>
        <authorList>
            <person name="Nguyen M.H."/>
            <person name="Kaul D."/>
            <person name="Muto C."/>
            <person name="Cheng S.J."/>
            <person name="Richter R.A."/>
            <person name="Bruno V.M."/>
            <person name="Liu G."/>
            <person name="Beyhan S."/>
            <person name="Sundermann A.J."/>
            <person name="Mounaud S."/>
            <person name="Pasculle A.W."/>
            <person name="Nierman W.C."/>
            <person name="Driscoll E."/>
            <person name="Cumbie R."/>
            <person name="Clancy C.J."/>
            <person name="Dupont C.L."/>
        </authorList>
    </citation>
    <scope>NUCLEOTIDE SEQUENCE [LARGE SCALE GENOMIC DNA]</scope>
    <source>
        <strain evidence="2 3">GL24</strain>
    </source>
</reference>
<organism evidence="2 3">
    <name type="scientific">Rhizopus delemar</name>
    <dbReference type="NCBI Taxonomy" id="936053"/>
    <lineage>
        <taxon>Eukaryota</taxon>
        <taxon>Fungi</taxon>
        <taxon>Fungi incertae sedis</taxon>
        <taxon>Mucoromycota</taxon>
        <taxon>Mucoromycotina</taxon>
        <taxon>Mucoromycetes</taxon>
        <taxon>Mucorales</taxon>
        <taxon>Mucorineae</taxon>
        <taxon>Rhizopodaceae</taxon>
        <taxon>Rhizopus</taxon>
    </lineage>
</organism>
<gene>
    <name evidence="2" type="ORF">G6F50_015416</name>
</gene>
<sequence length="116" mass="12273">MPCDCAAAALRRCAAPLRWAGSGWQRAPRARQGLRHPAAPAPGRCDRPGSPHRNPPRRPHYARAHPTACARPNAPGTAAAHARASGRARHRHSAPSRHSPRARASARSSAASGGWP</sequence>
<dbReference type="AlphaFoldDB" id="A0A9P6XYK1"/>
<evidence type="ECO:0000313" key="2">
    <source>
        <dbReference type="EMBL" id="KAG1535005.1"/>
    </source>
</evidence>
<evidence type="ECO:0000313" key="3">
    <source>
        <dbReference type="Proteomes" id="UP000740926"/>
    </source>
</evidence>
<dbReference type="EMBL" id="JAANIU010008479">
    <property type="protein sequence ID" value="KAG1535005.1"/>
    <property type="molecule type" value="Genomic_DNA"/>
</dbReference>
<accession>A0A9P6XYK1</accession>
<evidence type="ECO:0000256" key="1">
    <source>
        <dbReference type="SAM" id="MobiDB-lite"/>
    </source>
</evidence>
<proteinExistence type="predicted"/>
<feature type="compositionally biased region" description="Basic residues" evidence="1">
    <location>
        <begin position="54"/>
        <end position="63"/>
    </location>
</feature>